<dbReference type="Pfam" id="PF13603">
    <property type="entry name" value="tRNA-synt_1_2"/>
    <property type="match status" value="1"/>
</dbReference>
<keyword evidence="5 9" id="KW-0067">ATP-binding</keyword>
<dbReference type="GO" id="GO:0002161">
    <property type="term" value="F:aminoacyl-tRNA deacylase activity"/>
    <property type="evidence" value="ECO:0007669"/>
    <property type="project" value="InterPro"/>
</dbReference>
<dbReference type="InterPro" id="IPR025709">
    <property type="entry name" value="Leu_tRNA-synth_edit"/>
</dbReference>
<keyword evidence="7 9" id="KW-0030">Aminoacyl-tRNA synthetase</keyword>
<feature type="short sequence motif" description="'KMSKS' region" evidence="9">
    <location>
        <begin position="629"/>
        <end position="633"/>
    </location>
</feature>
<dbReference type="Gene3D" id="3.10.20.590">
    <property type="match status" value="1"/>
</dbReference>
<dbReference type="Pfam" id="PF09334">
    <property type="entry name" value="tRNA-synt_1g"/>
    <property type="match status" value="1"/>
</dbReference>
<evidence type="ECO:0000256" key="6">
    <source>
        <dbReference type="ARBA" id="ARBA00022917"/>
    </source>
</evidence>
<feature type="domain" description="Methionyl/Valyl/Leucyl/Isoleucyl-tRNA synthetase anticodon-binding" evidence="12">
    <location>
        <begin position="709"/>
        <end position="834"/>
    </location>
</feature>
<keyword evidence="2 9" id="KW-0963">Cytoplasm</keyword>
<dbReference type="FunFam" id="3.40.50.620:FF:000124">
    <property type="entry name" value="Leucine--tRNA ligase"/>
    <property type="match status" value="1"/>
</dbReference>
<evidence type="ECO:0000259" key="12">
    <source>
        <dbReference type="Pfam" id="PF08264"/>
    </source>
</evidence>
<evidence type="ECO:0000256" key="7">
    <source>
        <dbReference type="ARBA" id="ARBA00023146"/>
    </source>
</evidence>
<dbReference type="FunFam" id="1.10.730.10:FF:000003">
    <property type="entry name" value="Leucine--tRNA ligase"/>
    <property type="match status" value="1"/>
</dbReference>
<keyword evidence="3 9" id="KW-0436">Ligase</keyword>
<keyword evidence="4 9" id="KW-0547">Nucleotide-binding</keyword>
<dbReference type="FunFam" id="3.40.50.620:FF:000003">
    <property type="entry name" value="Leucine--tRNA ligase"/>
    <property type="match status" value="1"/>
</dbReference>
<dbReference type="InterPro" id="IPR013155">
    <property type="entry name" value="M/V/L/I-tRNA-synth_anticd-bd"/>
</dbReference>
<dbReference type="CDD" id="cd07958">
    <property type="entry name" value="Anticodon_Ia_Leu_BEm"/>
    <property type="match status" value="1"/>
</dbReference>
<organism evidence="15 16">
    <name type="scientific">Atopomonas hussainii</name>
    <dbReference type="NCBI Taxonomy" id="1429083"/>
    <lineage>
        <taxon>Bacteria</taxon>
        <taxon>Pseudomonadati</taxon>
        <taxon>Pseudomonadota</taxon>
        <taxon>Gammaproteobacteria</taxon>
        <taxon>Pseudomonadales</taxon>
        <taxon>Pseudomonadaceae</taxon>
        <taxon>Atopomonas</taxon>
    </lineage>
</organism>
<comment type="similarity">
    <text evidence="1 9 10">Belongs to the class-I aminoacyl-tRNA synthetase family.</text>
</comment>
<protein>
    <recommendedName>
        <fullName evidence="9">Leucine--tRNA ligase</fullName>
        <ecNumber evidence="9">6.1.1.4</ecNumber>
    </recommendedName>
    <alternativeName>
        <fullName evidence="9">Leucyl-tRNA synthetase</fullName>
        <shortName evidence="9">LeuRS</shortName>
    </alternativeName>
</protein>
<dbReference type="RefSeq" id="WP_074867171.1">
    <property type="nucleotide sequence ID" value="NZ_FOAS01000007.1"/>
</dbReference>
<dbReference type="Gene3D" id="3.90.740.10">
    <property type="entry name" value="Valyl/Leucyl/Isoleucyl-tRNA synthetase, editing domain"/>
    <property type="match status" value="1"/>
</dbReference>
<feature type="binding site" evidence="9">
    <location>
        <position position="632"/>
    </location>
    <ligand>
        <name>ATP</name>
        <dbReference type="ChEBI" id="CHEBI:30616"/>
    </ligand>
</feature>
<feature type="domain" description="Leucyl-tRNA synthetase editing" evidence="14">
    <location>
        <begin position="221"/>
        <end position="410"/>
    </location>
</feature>
<dbReference type="Pfam" id="PF08264">
    <property type="entry name" value="Anticodon_1"/>
    <property type="match status" value="1"/>
</dbReference>
<dbReference type="InterPro" id="IPR015413">
    <property type="entry name" value="Methionyl/Leucyl_tRNA_Synth"/>
</dbReference>
<dbReference type="InterPro" id="IPR009080">
    <property type="entry name" value="tRNAsynth_Ia_anticodon-bd"/>
</dbReference>
<dbReference type="PANTHER" id="PTHR43740">
    <property type="entry name" value="LEUCYL-TRNA SYNTHETASE"/>
    <property type="match status" value="1"/>
</dbReference>
<dbReference type="AlphaFoldDB" id="A0A1H7LQF4"/>
<dbReference type="PANTHER" id="PTHR43740:SF2">
    <property type="entry name" value="LEUCINE--TRNA LIGASE, MITOCHONDRIAL"/>
    <property type="match status" value="1"/>
</dbReference>
<feature type="domain" description="Aminoacyl-tRNA synthetase class Ia" evidence="11">
    <location>
        <begin position="628"/>
        <end position="661"/>
    </location>
</feature>
<dbReference type="Pfam" id="PF00133">
    <property type="entry name" value="tRNA-synt_1"/>
    <property type="match status" value="2"/>
</dbReference>
<evidence type="ECO:0000256" key="1">
    <source>
        <dbReference type="ARBA" id="ARBA00005594"/>
    </source>
</evidence>
<sequence length="870" mass="96888">MHEQYQHLDVEAQAQQAWDSAHSFKVSEQPGKEKFYCLSMFPYPSGKLHMGHVRNYTIGDVISRYMRMQGKNVLQPMGWDAFGMPAENAAMKNGVAPAKWTYENIDYMKSQLKSLGLAIDWSREVTTCKPDYYRWEQWLFTRLFEKGVIYRKNGTVNWDPVDQTVLANEQVIDGRGWRSGALIEKREIPMYYFRITAYAEELLADLDQLDGWPEQVKTMQRNWIGKSFGADIVFDYDAASIGIDGQLKVYSTRPDTLMGATYVAVAAEHPLAQRAAEGNAELQAFIAECKAGSVAEADMATMEKKGFATGQFVIHPLTGDKLPVFVANYVLWGYGEGAVMAVPAHDERDFEFANKYGLPIQQVYQHAEHSYDAAQWQSWYGDKDGLSTVNSGQYDGKTFSEAFDAIVADLEANAHGARKTQFRLRDWGISRQRYWGCPIPIIHCDSCGDVPVPAEQLPVVLPEDVIPDGAGSPLAKMPEFYQCSCPKCGAPAKRETDTMDTFVESSWYYARYASPTDSQGMVNKDAANYWLPVDQYIGGIEHAILHLLYARFFHKLMRDEGLVNSDEPFKNLLTQGMVVAETYYRTLDNGGKDWFNPADVEVERDSKGKIIAAMLKSDGLPVEIGGTEKMSKSKNNGVDPQTMIDAYGADTCRLFMMFASPPDMSCEWSDAGIEGANRFLRRVWRLAQAHVSAGPVSALDVSALNDAQKDIRRSIHLAIKQASQDIGQHHKFNTAIAAVMTLMNVLEKAPTDSAQDRALLQEGLEAVVLLLGPITPHIGHTLWQALGHSDLLIDALWPAVDEQALVQNTLELVVQVNGKLRGHIQVAADASREIIEQSALTCESAARFLEGVTVRKVIVVPGKLVNIVAN</sequence>
<dbReference type="GO" id="GO:0004823">
    <property type="term" value="F:leucine-tRNA ligase activity"/>
    <property type="evidence" value="ECO:0007669"/>
    <property type="project" value="UniProtKB-UniRule"/>
</dbReference>
<evidence type="ECO:0000256" key="8">
    <source>
        <dbReference type="ARBA" id="ARBA00047469"/>
    </source>
</evidence>
<comment type="subcellular location">
    <subcellularLocation>
        <location evidence="9">Cytoplasm</location>
    </subcellularLocation>
</comment>
<dbReference type="HAMAP" id="MF_00049_B">
    <property type="entry name" value="Leu_tRNA_synth_B"/>
    <property type="match status" value="1"/>
</dbReference>
<evidence type="ECO:0000256" key="3">
    <source>
        <dbReference type="ARBA" id="ARBA00022598"/>
    </source>
</evidence>
<dbReference type="FunFam" id="2.20.28.290:FF:000001">
    <property type="entry name" value="Leucine--tRNA ligase"/>
    <property type="match status" value="1"/>
</dbReference>
<evidence type="ECO:0000256" key="9">
    <source>
        <dbReference type="HAMAP-Rule" id="MF_00049"/>
    </source>
</evidence>
<evidence type="ECO:0000259" key="11">
    <source>
        <dbReference type="Pfam" id="PF00133"/>
    </source>
</evidence>
<evidence type="ECO:0000259" key="13">
    <source>
        <dbReference type="Pfam" id="PF09334"/>
    </source>
</evidence>
<dbReference type="Gene3D" id="1.10.730.10">
    <property type="entry name" value="Isoleucyl-tRNA Synthetase, Domain 1"/>
    <property type="match status" value="2"/>
</dbReference>
<dbReference type="Gene3D" id="2.20.28.290">
    <property type="match status" value="1"/>
</dbReference>
<evidence type="ECO:0000259" key="14">
    <source>
        <dbReference type="Pfam" id="PF13603"/>
    </source>
</evidence>
<dbReference type="Proteomes" id="UP000185766">
    <property type="component" value="Unassembled WGS sequence"/>
</dbReference>
<feature type="domain" description="Methionyl/Leucyl tRNA synthetase" evidence="13">
    <location>
        <begin position="39"/>
        <end position="171"/>
    </location>
</feature>
<reference evidence="15 16" key="1">
    <citation type="submission" date="2016-10" db="EMBL/GenBank/DDBJ databases">
        <authorList>
            <person name="de Groot N.N."/>
        </authorList>
    </citation>
    <scope>NUCLEOTIDE SEQUENCE [LARGE SCALE GENOMIC DNA]</scope>
    <source>
        <strain evidence="15 16">JCM 19513</strain>
    </source>
</reference>
<dbReference type="InterPro" id="IPR009008">
    <property type="entry name" value="Val/Leu/Ile-tRNA-synth_edit"/>
</dbReference>
<evidence type="ECO:0000256" key="10">
    <source>
        <dbReference type="RuleBase" id="RU363035"/>
    </source>
</evidence>
<dbReference type="EMBL" id="FOAS01000007">
    <property type="protein sequence ID" value="SEL01099.1"/>
    <property type="molecule type" value="Genomic_DNA"/>
</dbReference>
<comment type="catalytic activity">
    <reaction evidence="8 9">
        <text>tRNA(Leu) + L-leucine + ATP = L-leucyl-tRNA(Leu) + AMP + diphosphate</text>
        <dbReference type="Rhea" id="RHEA:11688"/>
        <dbReference type="Rhea" id="RHEA-COMP:9613"/>
        <dbReference type="Rhea" id="RHEA-COMP:9622"/>
        <dbReference type="ChEBI" id="CHEBI:30616"/>
        <dbReference type="ChEBI" id="CHEBI:33019"/>
        <dbReference type="ChEBI" id="CHEBI:57427"/>
        <dbReference type="ChEBI" id="CHEBI:78442"/>
        <dbReference type="ChEBI" id="CHEBI:78494"/>
        <dbReference type="ChEBI" id="CHEBI:456215"/>
        <dbReference type="EC" id="6.1.1.4"/>
    </reaction>
</comment>
<accession>A0A1H7LQF4</accession>
<evidence type="ECO:0000256" key="2">
    <source>
        <dbReference type="ARBA" id="ARBA00022490"/>
    </source>
</evidence>
<dbReference type="EC" id="6.1.1.4" evidence="9"/>
<dbReference type="InterPro" id="IPR001412">
    <property type="entry name" value="aa-tRNA-synth_I_CS"/>
</dbReference>
<feature type="domain" description="Aminoacyl-tRNA synthetase class Ia" evidence="11">
    <location>
        <begin position="425"/>
        <end position="581"/>
    </location>
</feature>
<dbReference type="InterPro" id="IPR002300">
    <property type="entry name" value="aa-tRNA-synth_Ia"/>
</dbReference>
<dbReference type="STRING" id="1429083.GCA_001885685_00506"/>
<dbReference type="GO" id="GO:0005829">
    <property type="term" value="C:cytosol"/>
    <property type="evidence" value="ECO:0007669"/>
    <property type="project" value="TreeGrafter"/>
</dbReference>
<dbReference type="GO" id="GO:0005524">
    <property type="term" value="F:ATP binding"/>
    <property type="evidence" value="ECO:0007669"/>
    <property type="project" value="UniProtKB-UniRule"/>
</dbReference>
<evidence type="ECO:0000313" key="15">
    <source>
        <dbReference type="EMBL" id="SEL01099.1"/>
    </source>
</evidence>
<dbReference type="PROSITE" id="PS00178">
    <property type="entry name" value="AA_TRNA_LIGASE_I"/>
    <property type="match status" value="1"/>
</dbReference>
<dbReference type="GO" id="GO:0006429">
    <property type="term" value="P:leucyl-tRNA aminoacylation"/>
    <property type="evidence" value="ECO:0007669"/>
    <property type="project" value="UniProtKB-UniRule"/>
</dbReference>
<dbReference type="FunFam" id="3.10.20.590:FF:000001">
    <property type="entry name" value="Leucine--tRNA ligase"/>
    <property type="match status" value="1"/>
</dbReference>
<dbReference type="InterPro" id="IPR002302">
    <property type="entry name" value="Leu-tRNA-ligase"/>
</dbReference>
<keyword evidence="16" id="KW-1185">Reference proteome</keyword>
<keyword evidence="6 9" id="KW-0648">Protein biosynthesis</keyword>
<dbReference type="InterPro" id="IPR014729">
    <property type="entry name" value="Rossmann-like_a/b/a_fold"/>
</dbReference>
<dbReference type="SUPFAM" id="SSF47323">
    <property type="entry name" value="Anticodon-binding domain of a subclass of class I aminoacyl-tRNA synthetases"/>
    <property type="match status" value="1"/>
</dbReference>
<dbReference type="Gene3D" id="3.40.50.620">
    <property type="entry name" value="HUPs"/>
    <property type="match status" value="2"/>
</dbReference>
<gene>
    <name evidence="9" type="primary">leuS</name>
    <name evidence="15" type="ORF">SAMN05216214_10791</name>
</gene>
<dbReference type="NCBIfam" id="TIGR00396">
    <property type="entry name" value="leuS_bact"/>
    <property type="match status" value="1"/>
</dbReference>
<dbReference type="SUPFAM" id="SSF52374">
    <property type="entry name" value="Nucleotidylyl transferase"/>
    <property type="match status" value="1"/>
</dbReference>
<evidence type="ECO:0000256" key="4">
    <source>
        <dbReference type="ARBA" id="ARBA00022741"/>
    </source>
</evidence>
<dbReference type="PRINTS" id="PR00985">
    <property type="entry name" value="TRNASYNTHLEU"/>
</dbReference>
<dbReference type="FunFam" id="3.90.740.10:FF:000012">
    <property type="entry name" value="Leucine--tRNA ligase"/>
    <property type="match status" value="1"/>
</dbReference>
<proteinExistence type="inferred from homology"/>
<dbReference type="SUPFAM" id="SSF50677">
    <property type="entry name" value="ValRS/IleRS/LeuRS editing domain"/>
    <property type="match status" value="1"/>
</dbReference>
<name>A0A1H7LQF4_9GAMM</name>
<feature type="short sequence motif" description="'HIGH' region" evidence="9">
    <location>
        <begin position="42"/>
        <end position="52"/>
    </location>
</feature>
<evidence type="ECO:0000313" key="16">
    <source>
        <dbReference type="Proteomes" id="UP000185766"/>
    </source>
</evidence>
<evidence type="ECO:0000256" key="5">
    <source>
        <dbReference type="ARBA" id="ARBA00022840"/>
    </source>
</evidence>
<dbReference type="CDD" id="cd00812">
    <property type="entry name" value="LeuRS_core"/>
    <property type="match status" value="1"/>
</dbReference>